<dbReference type="FunFam" id="1.10.1200.10:FF:000005">
    <property type="entry name" value="Nonribosomal peptide synthetase 1"/>
    <property type="match status" value="1"/>
</dbReference>
<dbReference type="SUPFAM" id="SSF51197">
    <property type="entry name" value="Clavaminate synthase-like"/>
    <property type="match status" value="1"/>
</dbReference>
<dbReference type="GO" id="GO:0044550">
    <property type="term" value="P:secondary metabolite biosynthetic process"/>
    <property type="evidence" value="ECO:0007669"/>
    <property type="project" value="UniProtKB-ARBA"/>
</dbReference>
<dbReference type="PANTHER" id="PTHR45527:SF1">
    <property type="entry name" value="FATTY ACID SYNTHASE"/>
    <property type="match status" value="1"/>
</dbReference>
<gene>
    <name evidence="7" type="ORF">VF08_09635</name>
</gene>
<dbReference type="Gene3D" id="3.30.559.10">
    <property type="entry name" value="Chloramphenicol acetyltransferase-like domain"/>
    <property type="match status" value="2"/>
</dbReference>
<dbReference type="NCBIfam" id="TIGR01733">
    <property type="entry name" value="AA-adenyl-dom"/>
    <property type="match status" value="1"/>
</dbReference>
<evidence type="ECO:0000256" key="5">
    <source>
        <dbReference type="ARBA" id="ARBA00023002"/>
    </source>
</evidence>
<dbReference type="InterPro" id="IPR001242">
    <property type="entry name" value="Condensation_dom"/>
</dbReference>
<reference evidence="7 8" key="1">
    <citation type="submission" date="2015-02" db="EMBL/GenBank/DDBJ databases">
        <title>Nostoc linckia genome annotation.</title>
        <authorList>
            <person name="Zhou Z."/>
        </authorList>
    </citation>
    <scope>NUCLEOTIDE SEQUENCE [LARGE SCALE GENOMIC DNA]</scope>
    <source>
        <strain evidence="8">z8</strain>
    </source>
</reference>
<accession>A0A9Q5ZE36</accession>
<dbReference type="InterPro" id="IPR025110">
    <property type="entry name" value="AMP-bd_C"/>
</dbReference>
<keyword evidence="3" id="KW-0596">Phosphopantetheine</keyword>
<dbReference type="SUPFAM" id="SSF56801">
    <property type="entry name" value="Acetyl-CoA synthetase-like"/>
    <property type="match status" value="1"/>
</dbReference>
<dbReference type="Gene3D" id="3.60.130.10">
    <property type="entry name" value="Clavaminate synthase-like"/>
    <property type="match status" value="1"/>
</dbReference>
<dbReference type="Pfam" id="PF00501">
    <property type="entry name" value="AMP-binding"/>
    <property type="match status" value="1"/>
</dbReference>
<evidence type="ECO:0000313" key="7">
    <source>
        <dbReference type="EMBL" id="PHK04920.1"/>
    </source>
</evidence>
<comment type="caution">
    <text evidence="7">The sequence shown here is derived from an EMBL/GenBank/DDBJ whole genome shotgun (WGS) entry which is preliminary data.</text>
</comment>
<evidence type="ECO:0000256" key="2">
    <source>
        <dbReference type="ARBA" id="ARBA00006432"/>
    </source>
</evidence>
<comment type="cofactor">
    <cofactor evidence="1">
        <name>pantetheine 4'-phosphate</name>
        <dbReference type="ChEBI" id="CHEBI:47942"/>
    </cofactor>
</comment>
<organism evidence="7 8">
    <name type="scientific">Nostoc linckia z8</name>
    <dbReference type="NCBI Taxonomy" id="1628746"/>
    <lineage>
        <taxon>Bacteria</taxon>
        <taxon>Bacillati</taxon>
        <taxon>Cyanobacteriota</taxon>
        <taxon>Cyanophyceae</taxon>
        <taxon>Nostocales</taxon>
        <taxon>Nostocaceae</taxon>
        <taxon>Nostoc</taxon>
    </lineage>
</organism>
<dbReference type="FunFam" id="3.40.50.980:FF:000001">
    <property type="entry name" value="Non-ribosomal peptide synthetase"/>
    <property type="match status" value="1"/>
</dbReference>
<dbReference type="InterPro" id="IPR003819">
    <property type="entry name" value="TauD/TfdA-like"/>
</dbReference>
<sequence length="1862" mass="212386">MKNIEDFYPLSPTQQGILFHSLYTPDSAVYCEIFSCNIVGELNISAFKQAWEKLLQRHSILRTSFVWEGLKEPAQIVHKQVKLPWQQEDWRGIESITQQKHIESFLAAEQQRSFDISQAPLMRLTLIQLAENNYQFIWSQHHLLLDGWSSSLVMDEVFTFYKAFSQNQNLDLPKPRPYRDYIAWLQQQDISQNEAFWRRYLQQFNATTSLSVDQISSTLSDEQKEYKQQYIKLSTAETLALQSFARQQQLTLNTLIQGTWAILLSRYSGEKDVVFGSVVAGRGNLAGTESMVGVLINTLPVRVRVNSEASLISWFKQLQVQQNETREYEQCPLIKIQKCSEIPSGQPLFESIVNFQNYPTDFSKLEQVSNLKISHIRSFMHPHYPLTVSVKVDAELLLEIFYESHRFKSNVITRMLGHLRILLLGMIANQQQRIKDLPLLTAQEHQQLLEDWNNTAVDYPQKCIHQLFIAQVEKTPDAVAVVFENQELTYNELNIKANQLAHYLQKLGVKPEVLVGICVERSLNMLIGLLAVLKAGGAYIPLDPSYPKERLAFILEDAKAPVLLTQTCLLEVIPQNKSQVVCLDAHWQKIAQQSQENLVDNLTIDRLAYVIYTSGSTGKPKGVQIPHSALSNFLYSMKQRPGFTENDTLLAVTTYAFDIAALELFLPIIVGGCLVIANREITSDGIQLSAKLTESKATVMQGTPATWQLLLTTGWSGNRQLKILCGGEALPGYLANQLLHRCGSLWNMYGPTETTIWSAACEVETDVKIIGINGAIANTQFYILDQYNQLVPIGVAGELHIGGDGLARGYFNRPDLTAEKFIPNPFSQKPTRLYKTGDLARYLPNGEIEYIGRIDNQVKVRGFRIELGEIEALLTQHSAVREAVVIVRKDSLDSQRIVAYLVPQSQQTLTIPQLRNFLESKLPSYMLPSNFVILEALPLTPNGKVDRKALPALDKVLPEFEENFVAPQTSMEKQLAIIWMEVLGLEKLGVNDNFFELGGHSLLATQVISRINKNLDIQLPIRRIFELPTIAKLAKSIEEKQLNINSLPPIARVSRDKELPLSFAQKRLWFLEQLEEGSSTYNMPAAVYLKGHLDINALEQTFQELSRRQEVLRTSFKKVNGNPVQLILSSISITIPIVDVSEASAEKQSLKVQQLILAEAQRPFDLTKSPLLRVNLLRLAEESYVLLLVMHHIISDGWSIGVLIRELSILYAAFSKKQPSPLTELPIQYADFSYWQNQWLQGEVMQKHLSYWKQQLANLPVLELPTDYPRPQIQTFRGTSQHLQLPKQLCEEIKALSRREGVTLFMTLVAGFKILMHYCTKQDDIVVGTDVANRNYPDTENIIGFFVNQLVLRTNLGGNPTFQELLQRIREVTLSAYEHQDMPFDQLVLALKPERDLSRTPLFQSKFVLQNAPTLPLELEGLNLKIIEDIDNGTAKFDLLLTMWESEQGLSGSWEYSTDLFNASRITKFITDYEIILRAVVAQPNIKFTGIKEILAAAEKQTQDAKQEEFKQARSQKFKAFKSQAQPKVINLSPQELITESFLETKNQLPLVISPKFSDFNLPIWIAKNQEFIATNLLKYGGILFRGFAINQKEDFEQFVSAVCPQLMPYIESSTPRTKLSEKVYTSTEFPADQTIALHNESSYANTYPMKIWFCCMEPASQGGETPIADVRKVYQRIHPQIRERFQKKGWMLVRNYGHGFGLPWQKVYHTTDKAVMEEYCRHACIEVEWKDNNRLRTRQVRPAIAKHPKTGEMVWFNHVVFWHVSSLQTQFREKFFSEFTEEDLPYNTFYGDGSPIEDSVIAEILAAYQQEMIVYPWQKGDILMLDNMLTAHARNSYSGSRKILTAMGEPLQHDFSIITHS</sequence>
<dbReference type="Pfam" id="PF00668">
    <property type="entry name" value="Condensation"/>
    <property type="match status" value="2"/>
</dbReference>
<dbReference type="GO" id="GO:0031177">
    <property type="term" value="F:phosphopantetheine binding"/>
    <property type="evidence" value="ECO:0007669"/>
    <property type="project" value="InterPro"/>
</dbReference>
<dbReference type="InterPro" id="IPR020806">
    <property type="entry name" value="PKS_PP-bd"/>
</dbReference>
<comment type="similarity">
    <text evidence="2">Belongs to the ATP-dependent AMP-binding enzyme family.</text>
</comment>
<dbReference type="CDD" id="cd19543">
    <property type="entry name" value="DCL_NRPS"/>
    <property type="match status" value="1"/>
</dbReference>
<dbReference type="Gene3D" id="2.30.38.10">
    <property type="entry name" value="Luciferase, Domain 3"/>
    <property type="match status" value="1"/>
</dbReference>
<dbReference type="PROSITE" id="PS50075">
    <property type="entry name" value="CARRIER"/>
    <property type="match status" value="1"/>
</dbReference>
<dbReference type="GO" id="GO:0043041">
    <property type="term" value="P:amino acid activation for nonribosomal peptide biosynthetic process"/>
    <property type="evidence" value="ECO:0007669"/>
    <property type="project" value="TreeGrafter"/>
</dbReference>
<evidence type="ECO:0000256" key="1">
    <source>
        <dbReference type="ARBA" id="ARBA00001957"/>
    </source>
</evidence>
<dbReference type="InterPro" id="IPR010071">
    <property type="entry name" value="AA_adenyl_dom"/>
</dbReference>
<dbReference type="PANTHER" id="PTHR45527">
    <property type="entry name" value="NONRIBOSOMAL PEPTIDE SYNTHETASE"/>
    <property type="match status" value="1"/>
</dbReference>
<dbReference type="SUPFAM" id="SSF47336">
    <property type="entry name" value="ACP-like"/>
    <property type="match status" value="1"/>
</dbReference>
<evidence type="ECO:0000256" key="4">
    <source>
        <dbReference type="ARBA" id="ARBA00022553"/>
    </source>
</evidence>
<dbReference type="InterPro" id="IPR006162">
    <property type="entry name" value="Ppantetheine_attach_site"/>
</dbReference>
<dbReference type="EMBL" id="LAHD01000020">
    <property type="protein sequence ID" value="PHK04920.1"/>
    <property type="molecule type" value="Genomic_DNA"/>
</dbReference>
<proteinExistence type="inferred from homology"/>
<dbReference type="Gene3D" id="3.30.559.30">
    <property type="entry name" value="Nonribosomal peptide synthetase, condensation domain"/>
    <property type="match status" value="2"/>
</dbReference>
<feature type="domain" description="Carrier" evidence="6">
    <location>
        <begin position="966"/>
        <end position="1041"/>
    </location>
</feature>
<dbReference type="Gene3D" id="1.10.1200.10">
    <property type="entry name" value="ACP-like"/>
    <property type="match status" value="1"/>
</dbReference>
<dbReference type="Proteomes" id="UP000222310">
    <property type="component" value="Unassembled WGS sequence"/>
</dbReference>
<dbReference type="SMART" id="SM00823">
    <property type="entry name" value="PKS_PP"/>
    <property type="match status" value="1"/>
</dbReference>
<protein>
    <submittedName>
        <fullName evidence="7">Peptide synthetase</fullName>
    </submittedName>
</protein>
<evidence type="ECO:0000259" key="6">
    <source>
        <dbReference type="PROSITE" id="PS50075"/>
    </source>
</evidence>
<keyword evidence="5" id="KW-0560">Oxidoreductase</keyword>
<dbReference type="FunFam" id="3.30.559.10:FF:000012">
    <property type="entry name" value="Non-ribosomal peptide synthetase"/>
    <property type="match status" value="1"/>
</dbReference>
<dbReference type="GO" id="GO:0008610">
    <property type="term" value="P:lipid biosynthetic process"/>
    <property type="evidence" value="ECO:0007669"/>
    <property type="project" value="UniProtKB-ARBA"/>
</dbReference>
<dbReference type="InterPro" id="IPR045851">
    <property type="entry name" value="AMP-bd_C_sf"/>
</dbReference>
<dbReference type="Pfam" id="PF13193">
    <property type="entry name" value="AMP-binding_C"/>
    <property type="match status" value="1"/>
</dbReference>
<dbReference type="InterPro" id="IPR009081">
    <property type="entry name" value="PP-bd_ACP"/>
</dbReference>
<dbReference type="PROSITE" id="PS00455">
    <property type="entry name" value="AMP_BINDING"/>
    <property type="match status" value="1"/>
</dbReference>
<dbReference type="CDD" id="cd19531">
    <property type="entry name" value="LCL_NRPS-like"/>
    <property type="match status" value="1"/>
</dbReference>
<dbReference type="CDD" id="cd12116">
    <property type="entry name" value="A_NRPS_Ta1_like"/>
    <property type="match status" value="1"/>
</dbReference>
<dbReference type="SUPFAM" id="SSF52777">
    <property type="entry name" value="CoA-dependent acyltransferases"/>
    <property type="match status" value="4"/>
</dbReference>
<evidence type="ECO:0000256" key="3">
    <source>
        <dbReference type="ARBA" id="ARBA00022450"/>
    </source>
</evidence>
<dbReference type="RefSeq" id="WP_099066296.1">
    <property type="nucleotide sequence ID" value="NZ_LAHD01000020.1"/>
</dbReference>
<dbReference type="InterPro" id="IPR036736">
    <property type="entry name" value="ACP-like_sf"/>
</dbReference>
<dbReference type="InterPro" id="IPR020845">
    <property type="entry name" value="AMP-binding_CS"/>
</dbReference>
<dbReference type="PROSITE" id="PS00012">
    <property type="entry name" value="PHOSPHOPANTETHEINE"/>
    <property type="match status" value="1"/>
</dbReference>
<dbReference type="GO" id="GO:0005829">
    <property type="term" value="C:cytosol"/>
    <property type="evidence" value="ECO:0007669"/>
    <property type="project" value="TreeGrafter"/>
</dbReference>
<name>A0A9Q5ZE36_NOSLI</name>
<dbReference type="Gene3D" id="3.30.300.30">
    <property type="match status" value="1"/>
</dbReference>
<dbReference type="InterPro" id="IPR023213">
    <property type="entry name" value="CAT-like_dom_sf"/>
</dbReference>
<dbReference type="Pfam" id="PF00550">
    <property type="entry name" value="PP-binding"/>
    <property type="match status" value="1"/>
</dbReference>
<dbReference type="FunFam" id="3.40.50.12780:FF:000012">
    <property type="entry name" value="Non-ribosomal peptide synthetase"/>
    <property type="match status" value="1"/>
</dbReference>
<dbReference type="Gene3D" id="3.40.50.980">
    <property type="match status" value="2"/>
</dbReference>
<dbReference type="GeneID" id="57094057"/>
<dbReference type="InterPro" id="IPR042098">
    <property type="entry name" value="TauD-like_sf"/>
</dbReference>
<dbReference type="FunFam" id="3.30.300.30:FF:000010">
    <property type="entry name" value="Enterobactin synthetase component F"/>
    <property type="match status" value="1"/>
</dbReference>
<dbReference type="FunFam" id="2.30.38.10:FF:000001">
    <property type="entry name" value="Non-ribosomal peptide synthetase PvdI"/>
    <property type="match status" value="1"/>
</dbReference>
<evidence type="ECO:0000313" key="8">
    <source>
        <dbReference type="Proteomes" id="UP000222310"/>
    </source>
</evidence>
<dbReference type="InterPro" id="IPR000873">
    <property type="entry name" value="AMP-dep_synth/lig_dom"/>
</dbReference>
<keyword evidence="4" id="KW-0597">Phosphoprotein</keyword>
<dbReference type="Pfam" id="PF02668">
    <property type="entry name" value="TauD"/>
    <property type="match status" value="1"/>
</dbReference>
<dbReference type="GO" id="GO:0016491">
    <property type="term" value="F:oxidoreductase activity"/>
    <property type="evidence" value="ECO:0007669"/>
    <property type="project" value="UniProtKB-KW"/>
</dbReference>